<dbReference type="PANTHER" id="PTHR31204:SF1">
    <property type="entry name" value="SIGMA INTRACELLULAR RECEPTOR 2"/>
    <property type="match status" value="1"/>
</dbReference>
<comment type="similarity">
    <text evidence="2">Belongs to the TMEM97/sigma-2 receptor family.</text>
</comment>
<keyword evidence="4 7" id="KW-0256">Endoplasmic reticulum</keyword>
<dbReference type="PROSITE" id="PS51751">
    <property type="entry name" value="EXPERA"/>
    <property type="match status" value="1"/>
</dbReference>
<feature type="transmembrane region" description="Helical" evidence="7">
    <location>
        <begin position="117"/>
        <end position="136"/>
    </location>
</feature>
<name>A0AAN6Y576_9PEZI</name>
<dbReference type="InterPro" id="IPR033118">
    <property type="entry name" value="EXPERA"/>
</dbReference>
<dbReference type="GO" id="GO:0005789">
    <property type="term" value="C:endoplasmic reticulum membrane"/>
    <property type="evidence" value="ECO:0007669"/>
    <property type="project" value="UniProtKB-SubCell"/>
</dbReference>
<evidence type="ECO:0000256" key="6">
    <source>
        <dbReference type="ARBA" id="ARBA00023136"/>
    </source>
</evidence>
<sequence length="191" mass="22038">MTTYTKTWRNYLWLAWFVIQLPIIILIDGYDHLFPKSFSQPGGPLHPLAVARQDYIATFNDPIVQWSPDTPRGHDSWMGLFLYIEFAATLPTVLYAVYRLGLSKRNKGTSGADELVFLVYGFETALTTLVCFHDVFYWDDKVYSPELKNTFKYSFFAPWIVMPTLLFVDMASRILARIRVADAMLAGKKMQ</sequence>
<dbReference type="AlphaFoldDB" id="A0AAN6Y576"/>
<comment type="caution">
    <text evidence="9">The sequence shown here is derived from an EMBL/GenBank/DDBJ whole genome shotgun (WGS) entry which is preliminary data.</text>
</comment>
<comment type="subcellular location">
    <subcellularLocation>
        <location evidence="1">Endoplasmic reticulum membrane</location>
        <topology evidence="1">Multi-pass membrane protein</topology>
    </subcellularLocation>
</comment>
<keyword evidence="6 7" id="KW-0472">Membrane</keyword>
<evidence type="ECO:0000256" key="2">
    <source>
        <dbReference type="ARBA" id="ARBA00009096"/>
    </source>
</evidence>
<evidence type="ECO:0000256" key="7">
    <source>
        <dbReference type="PIRNR" id="PIRNR031032"/>
    </source>
</evidence>
<accession>A0AAN6Y576</accession>
<evidence type="ECO:0000313" key="9">
    <source>
        <dbReference type="EMBL" id="KAK4209607.1"/>
    </source>
</evidence>
<dbReference type="Pfam" id="PF05241">
    <property type="entry name" value="EBP"/>
    <property type="match status" value="1"/>
</dbReference>
<dbReference type="Proteomes" id="UP001301769">
    <property type="component" value="Unassembled WGS sequence"/>
</dbReference>
<dbReference type="EMBL" id="MU858199">
    <property type="protein sequence ID" value="KAK4209607.1"/>
    <property type="molecule type" value="Genomic_DNA"/>
</dbReference>
<evidence type="ECO:0000259" key="8">
    <source>
        <dbReference type="PROSITE" id="PS51751"/>
    </source>
</evidence>
<evidence type="ECO:0000256" key="3">
    <source>
        <dbReference type="ARBA" id="ARBA00022692"/>
    </source>
</evidence>
<gene>
    <name evidence="9" type="ORF">QBC37DRAFT_430092</name>
</gene>
<evidence type="ECO:0000256" key="5">
    <source>
        <dbReference type="ARBA" id="ARBA00022989"/>
    </source>
</evidence>
<keyword evidence="3 7" id="KW-0812">Transmembrane</keyword>
<dbReference type="PIRSF" id="PIRSF031032">
    <property type="entry name" value="TMP_97_prd"/>
    <property type="match status" value="1"/>
</dbReference>
<feature type="domain" description="EXPERA" evidence="8">
    <location>
        <begin position="9"/>
        <end position="167"/>
    </location>
</feature>
<reference evidence="9" key="1">
    <citation type="journal article" date="2023" name="Mol. Phylogenet. Evol.">
        <title>Genome-scale phylogeny and comparative genomics of the fungal order Sordariales.</title>
        <authorList>
            <person name="Hensen N."/>
            <person name="Bonometti L."/>
            <person name="Westerberg I."/>
            <person name="Brannstrom I.O."/>
            <person name="Guillou S."/>
            <person name="Cros-Aarteil S."/>
            <person name="Calhoun S."/>
            <person name="Haridas S."/>
            <person name="Kuo A."/>
            <person name="Mondo S."/>
            <person name="Pangilinan J."/>
            <person name="Riley R."/>
            <person name="LaButti K."/>
            <person name="Andreopoulos B."/>
            <person name="Lipzen A."/>
            <person name="Chen C."/>
            <person name="Yan M."/>
            <person name="Daum C."/>
            <person name="Ng V."/>
            <person name="Clum A."/>
            <person name="Steindorff A."/>
            <person name="Ohm R.A."/>
            <person name="Martin F."/>
            <person name="Silar P."/>
            <person name="Natvig D.O."/>
            <person name="Lalanne C."/>
            <person name="Gautier V."/>
            <person name="Ament-Velasquez S.L."/>
            <person name="Kruys A."/>
            <person name="Hutchinson M.I."/>
            <person name="Powell A.J."/>
            <person name="Barry K."/>
            <person name="Miller A.N."/>
            <person name="Grigoriev I.V."/>
            <person name="Debuchy R."/>
            <person name="Gladieux P."/>
            <person name="Hiltunen Thoren M."/>
            <person name="Johannesson H."/>
        </authorList>
    </citation>
    <scope>NUCLEOTIDE SEQUENCE</scope>
    <source>
        <strain evidence="9">PSN293</strain>
    </source>
</reference>
<dbReference type="PANTHER" id="PTHR31204">
    <property type="entry name" value="SIGMA INTRACELLULAR RECEPTOR 2"/>
    <property type="match status" value="1"/>
</dbReference>
<keyword evidence="10" id="KW-1185">Reference proteome</keyword>
<feature type="transmembrane region" description="Helical" evidence="7">
    <location>
        <begin position="12"/>
        <end position="30"/>
    </location>
</feature>
<evidence type="ECO:0000256" key="1">
    <source>
        <dbReference type="ARBA" id="ARBA00004477"/>
    </source>
</evidence>
<reference evidence="9" key="2">
    <citation type="submission" date="2023-05" db="EMBL/GenBank/DDBJ databases">
        <authorList>
            <consortium name="Lawrence Berkeley National Laboratory"/>
            <person name="Steindorff A."/>
            <person name="Hensen N."/>
            <person name="Bonometti L."/>
            <person name="Westerberg I."/>
            <person name="Brannstrom I.O."/>
            <person name="Guillou S."/>
            <person name="Cros-Aarteil S."/>
            <person name="Calhoun S."/>
            <person name="Haridas S."/>
            <person name="Kuo A."/>
            <person name="Mondo S."/>
            <person name="Pangilinan J."/>
            <person name="Riley R."/>
            <person name="Labutti K."/>
            <person name="Andreopoulos B."/>
            <person name="Lipzen A."/>
            <person name="Chen C."/>
            <person name="Yanf M."/>
            <person name="Daum C."/>
            <person name="Ng V."/>
            <person name="Clum A."/>
            <person name="Ohm R."/>
            <person name="Martin F."/>
            <person name="Silar P."/>
            <person name="Natvig D."/>
            <person name="Lalanne C."/>
            <person name="Gautier V."/>
            <person name="Ament-Velasquez S.L."/>
            <person name="Kruys A."/>
            <person name="Hutchinson M.I."/>
            <person name="Powell A.J."/>
            <person name="Barry K."/>
            <person name="Miller A.N."/>
            <person name="Grigoriev I.V."/>
            <person name="Debuchy R."/>
            <person name="Gladieux P."/>
            <person name="Thoren M.H."/>
            <person name="Johannesson H."/>
        </authorList>
    </citation>
    <scope>NUCLEOTIDE SEQUENCE</scope>
    <source>
        <strain evidence="9">PSN293</strain>
    </source>
</reference>
<keyword evidence="5 7" id="KW-1133">Transmembrane helix</keyword>
<evidence type="ECO:0000313" key="10">
    <source>
        <dbReference type="Proteomes" id="UP001301769"/>
    </source>
</evidence>
<evidence type="ECO:0000256" key="4">
    <source>
        <dbReference type="ARBA" id="ARBA00022824"/>
    </source>
</evidence>
<feature type="transmembrane region" description="Helical" evidence="7">
    <location>
        <begin position="156"/>
        <end position="176"/>
    </location>
</feature>
<proteinExistence type="inferred from homology"/>
<dbReference type="InterPro" id="IPR051987">
    <property type="entry name" value="Sigma-2_receptor-like"/>
</dbReference>
<dbReference type="InterPro" id="IPR016964">
    <property type="entry name" value="Sigma2_recept"/>
</dbReference>
<protein>
    <recommendedName>
        <fullName evidence="7">Efficient mitochondria targeting-associated protein 19</fullName>
    </recommendedName>
</protein>
<feature type="transmembrane region" description="Helical" evidence="7">
    <location>
        <begin position="77"/>
        <end position="97"/>
    </location>
</feature>
<organism evidence="9 10">
    <name type="scientific">Rhypophila decipiens</name>
    <dbReference type="NCBI Taxonomy" id="261697"/>
    <lineage>
        <taxon>Eukaryota</taxon>
        <taxon>Fungi</taxon>
        <taxon>Dikarya</taxon>
        <taxon>Ascomycota</taxon>
        <taxon>Pezizomycotina</taxon>
        <taxon>Sordariomycetes</taxon>
        <taxon>Sordariomycetidae</taxon>
        <taxon>Sordariales</taxon>
        <taxon>Naviculisporaceae</taxon>
        <taxon>Rhypophila</taxon>
    </lineage>
</organism>